<organism evidence="1 2">
    <name type="scientific">Xenoophorus captivus</name>
    <dbReference type="NCBI Taxonomy" id="1517983"/>
    <lineage>
        <taxon>Eukaryota</taxon>
        <taxon>Metazoa</taxon>
        <taxon>Chordata</taxon>
        <taxon>Craniata</taxon>
        <taxon>Vertebrata</taxon>
        <taxon>Euteleostomi</taxon>
        <taxon>Actinopterygii</taxon>
        <taxon>Neopterygii</taxon>
        <taxon>Teleostei</taxon>
        <taxon>Neoteleostei</taxon>
        <taxon>Acanthomorphata</taxon>
        <taxon>Ovalentaria</taxon>
        <taxon>Atherinomorphae</taxon>
        <taxon>Cyprinodontiformes</taxon>
        <taxon>Goodeidae</taxon>
        <taxon>Xenoophorus</taxon>
    </lineage>
</organism>
<dbReference type="EMBL" id="JAHRIN010046412">
    <property type="protein sequence ID" value="MEQ2207887.1"/>
    <property type="molecule type" value="Genomic_DNA"/>
</dbReference>
<gene>
    <name evidence="1" type="ORF">XENOCAPTIV_020417</name>
</gene>
<keyword evidence="2" id="KW-1185">Reference proteome</keyword>
<reference evidence="1 2" key="1">
    <citation type="submission" date="2021-06" db="EMBL/GenBank/DDBJ databases">
        <authorList>
            <person name="Palmer J.M."/>
        </authorList>
    </citation>
    <scope>NUCLEOTIDE SEQUENCE [LARGE SCALE GENOMIC DNA]</scope>
    <source>
        <strain evidence="1 2">XC_2019</strain>
        <tissue evidence="1">Muscle</tissue>
    </source>
</reference>
<comment type="caution">
    <text evidence="1">The sequence shown here is derived from an EMBL/GenBank/DDBJ whole genome shotgun (WGS) entry which is preliminary data.</text>
</comment>
<name>A0ABV0RIA1_9TELE</name>
<proteinExistence type="predicted"/>
<dbReference type="Proteomes" id="UP001434883">
    <property type="component" value="Unassembled WGS sequence"/>
</dbReference>
<sequence>NSLVRLLTAKERDKARSVFQGLVMDKDVMITRAECRQAQQSWFHKLKDPQSCNVR</sequence>
<evidence type="ECO:0000313" key="1">
    <source>
        <dbReference type="EMBL" id="MEQ2207887.1"/>
    </source>
</evidence>
<accession>A0ABV0RIA1</accession>
<protein>
    <submittedName>
        <fullName evidence="1">Uncharacterized protein</fullName>
    </submittedName>
</protein>
<evidence type="ECO:0000313" key="2">
    <source>
        <dbReference type="Proteomes" id="UP001434883"/>
    </source>
</evidence>
<feature type="non-terminal residue" evidence="1">
    <location>
        <position position="1"/>
    </location>
</feature>